<keyword evidence="2" id="KW-0813">Transport</keyword>
<dbReference type="Proteomes" id="UP001302745">
    <property type="component" value="Unassembled WGS sequence"/>
</dbReference>
<dbReference type="PROSITE" id="PS00107">
    <property type="entry name" value="PROTEIN_KINASE_ATP"/>
    <property type="match status" value="1"/>
</dbReference>
<dbReference type="EMBL" id="MU856842">
    <property type="protein sequence ID" value="KAK4158074.1"/>
    <property type="molecule type" value="Genomic_DNA"/>
</dbReference>
<keyword evidence="5" id="KW-0072">Autophagy</keyword>
<dbReference type="Gene3D" id="1.10.510.10">
    <property type="entry name" value="Transferase(Phosphotransferase) domain 1"/>
    <property type="match status" value="1"/>
</dbReference>
<feature type="compositionally biased region" description="Basic residues" evidence="8">
    <location>
        <begin position="432"/>
        <end position="441"/>
    </location>
</feature>
<evidence type="ECO:0000256" key="8">
    <source>
        <dbReference type="SAM" id="MobiDB-lite"/>
    </source>
</evidence>
<evidence type="ECO:0000256" key="5">
    <source>
        <dbReference type="ARBA" id="ARBA00023006"/>
    </source>
</evidence>
<dbReference type="InterPro" id="IPR008271">
    <property type="entry name" value="Ser/Thr_kinase_AS"/>
</dbReference>
<protein>
    <recommendedName>
        <fullName evidence="6">Autophagy-related protein 1</fullName>
    </recommendedName>
</protein>
<gene>
    <name evidence="10" type="ORF">C8A00DRAFT_28972</name>
</gene>
<dbReference type="InterPro" id="IPR011009">
    <property type="entry name" value="Kinase-like_dom_sf"/>
</dbReference>
<evidence type="ECO:0000313" key="11">
    <source>
        <dbReference type="Proteomes" id="UP001302745"/>
    </source>
</evidence>
<dbReference type="PROSITE" id="PS50011">
    <property type="entry name" value="PROTEIN_KINASE_DOM"/>
    <property type="match status" value="1"/>
</dbReference>
<dbReference type="GO" id="GO:0004674">
    <property type="term" value="F:protein serine/threonine kinase activity"/>
    <property type="evidence" value="ECO:0007669"/>
    <property type="project" value="InterPro"/>
</dbReference>
<comment type="caution">
    <text evidence="10">The sequence shown here is derived from an EMBL/GenBank/DDBJ whole genome shotgun (WGS) entry which is preliminary data.</text>
</comment>
<feature type="compositionally biased region" description="Polar residues" evidence="8">
    <location>
        <begin position="367"/>
        <end position="377"/>
    </location>
</feature>
<organism evidence="10 11">
    <name type="scientific">Chaetomidium leptoderma</name>
    <dbReference type="NCBI Taxonomy" id="669021"/>
    <lineage>
        <taxon>Eukaryota</taxon>
        <taxon>Fungi</taxon>
        <taxon>Dikarya</taxon>
        <taxon>Ascomycota</taxon>
        <taxon>Pezizomycotina</taxon>
        <taxon>Sordariomycetes</taxon>
        <taxon>Sordariomycetidae</taxon>
        <taxon>Sordariales</taxon>
        <taxon>Chaetomiaceae</taxon>
        <taxon>Chaetomidium</taxon>
    </lineage>
</organism>
<dbReference type="PROSITE" id="PS00108">
    <property type="entry name" value="PROTEIN_KINASE_ST"/>
    <property type="match status" value="1"/>
</dbReference>
<comment type="subcellular location">
    <subcellularLocation>
        <location evidence="1">Preautophagosomal structure membrane</location>
        <topology evidence="1">Peripheral membrane protein</topology>
    </subcellularLocation>
</comment>
<dbReference type="FunFam" id="1.10.510.10:FF:000549">
    <property type="entry name" value="Protein serine/threonine kinase (Ran1), putative"/>
    <property type="match status" value="1"/>
</dbReference>
<feature type="binding site" evidence="7">
    <location>
        <position position="85"/>
    </location>
    <ligand>
        <name>ATP</name>
        <dbReference type="ChEBI" id="CHEBI:30616"/>
    </ligand>
</feature>
<dbReference type="GO" id="GO:0005524">
    <property type="term" value="F:ATP binding"/>
    <property type="evidence" value="ECO:0007669"/>
    <property type="project" value="UniProtKB-UniRule"/>
</dbReference>
<dbReference type="PANTHER" id="PTHR24348">
    <property type="entry name" value="SERINE/THREONINE-PROTEIN KINASE UNC-51-RELATED"/>
    <property type="match status" value="1"/>
</dbReference>
<dbReference type="Pfam" id="PF00069">
    <property type="entry name" value="Pkinase"/>
    <property type="match status" value="1"/>
</dbReference>
<evidence type="ECO:0000259" key="9">
    <source>
        <dbReference type="PROSITE" id="PS50011"/>
    </source>
</evidence>
<keyword evidence="11" id="KW-1185">Reference proteome</keyword>
<evidence type="ECO:0000256" key="4">
    <source>
        <dbReference type="ARBA" id="ARBA00022840"/>
    </source>
</evidence>
<evidence type="ECO:0000256" key="1">
    <source>
        <dbReference type="ARBA" id="ARBA00004623"/>
    </source>
</evidence>
<feature type="region of interest" description="Disordered" evidence="8">
    <location>
        <begin position="423"/>
        <end position="443"/>
    </location>
</feature>
<dbReference type="PANTHER" id="PTHR24348:SF68">
    <property type="entry name" value="SERINE_THREONINE-PROTEIN KINASE ATG1C"/>
    <property type="match status" value="1"/>
</dbReference>
<dbReference type="CDD" id="cd13993">
    <property type="entry name" value="STKc_Pat1_like"/>
    <property type="match status" value="1"/>
</dbReference>
<dbReference type="GO" id="GO:0006914">
    <property type="term" value="P:autophagy"/>
    <property type="evidence" value="ECO:0007669"/>
    <property type="project" value="UniProtKB-KW"/>
</dbReference>
<proteinExistence type="predicted"/>
<evidence type="ECO:0000256" key="2">
    <source>
        <dbReference type="ARBA" id="ARBA00022448"/>
    </source>
</evidence>
<keyword evidence="3 7" id="KW-0547">Nucleotide-binding</keyword>
<evidence type="ECO:0000256" key="6">
    <source>
        <dbReference type="ARBA" id="ARBA00030237"/>
    </source>
</evidence>
<evidence type="ECO:0000256" key="3">
    <source>
        <dbReference type="ARBA" id="ARBA00022741"/>
    </source>
</evidence>
<dbReference type="InterPro" id="IPR000719">
    <property type="entry name" value="Prot_kinase_dom"/>
</dbReference>
<dbReference type="AlphaFoldDB" id="A0AAN6VVF3"/>
<dbReference type="GO" id="GO:0010506">
    <property type="term" value="P:regulation of autophagy"/>
    <property type="evidence" value="ECO:0007669"/>
    <property type="project" value="InterPro"/>
</dbReference>
<name>A0AAN6VVF3_9PEZI</name>
<evidence type="ECO:0000256" key="7">
    <source>
        <dbReference type="PROSITE-ProRule" id="PRU10141"/>
    </source>
</evidence>
<sequence length="514" mass="57720">MQHVSVFGYPTPPASPAFGQPCAIPSQHITVQQPCLPRFAPVVPEERLGRFITGSLQLTGIVGTGAYGVVYSAVDTKTNVRYAVKCLSKFNPDGTPLDRRQVAFQNREIRLHHLASNHANVVSILKIIDYPDCIFVILEYCPEGDLFYNITERMQYVGKDELSKKVFLQILDAVEHCHSLGIYHRDLKPENVLVSDQGETVKLADFGLATASERSEEYGCGSTFYMSPECLDPTSSRRPFYYCAPNDVWSLGVVLVNLTCGRNPWKQASYEDSTYRAFTRSQDFLKTILPVSDELNDILGRIFTRNPDERITLPELRARILSCPRFTEQPAAQLSEQPASPGHKTYVCTIMDDDEDDEDDHEAPLSPASSDGESACSSDDEGSLASSCSSIEDLEDDDYLEDIPEAKTPPPQAQASLGEPAIYGLEDPRAGPYHHHHHQQQHHQQQYPQEYMHHYPVVVPDPAQACASKFQLHQYVWDMLRYGQPTPPVPQLHHPIPFHHQVPPPMFAHMQGCY</sequence>
<dbReference type="InterPro" id="IPR045269">
    <property type="entry name" value="Atg1-like"/>
</dbReference>
<dbReference type="InterPro" id="IPR017441">
    <property type="entry name" value="Protein_kinase_ATP_BS"/>
</dbReference>
<accession>A0AAN6VVF3</accession>
<reference evidence="10" key="1">
    <citation type="journal article" date="2023" name="Mol. Phylogenet. Evol.">
        <title>Genome-scale phylogeny and comparative genomics of the fungal order Sordariales.</title>
        <authorList>
            <person name="Hensen N."/>
            <person name="Bonometti L."/>
            <person name="Westerberg I."/>
            <person name="Brannstrom I.O."/>
            <person name="Guillou S."/>
            <person name="Cros-Aarteil S."/>
            <person name="Calhoun S."/>
            <person name="Haridas S."/>
            <person name="Kuo A."/>
            <person name="Mondo S."/>
            <person name="Pangilinan J."/>
            <person name="Riley R."/>
            <person name="LaButti K."/>
            <person name="Andreopoulos B."/>
            <person name="Lipzen A."/>
            <person name="Chen C."/>
            <person name="Yan M."/>
            <person name="Daum C."/>
            <person name="Ng V."/>
            <person name="Clum A."/>
            <person name="Steindorff A."/>
            <person name="Ohm R.A."/>
            <person name="Martin F."/>
            <person name="Silar P."/>
            <person name="Natvig D.O."/>
            <person name="Lalanne C."/>
            <person name="Gautier V."/>
            <person name="Ament-Velasquez S.L."/>
            <person name="Kruys A."/>
            <person name="Hutchinson M.I."/>
            <person name="Powell A.J."/>
            <person name="Barry K."/>
            <person name="Miller A.N."/>
            <person name="Grigoriev I.V."/>
            <person name="Debuchy R."/>
            <person name="Gladieux P."/>
            <person name="Hiltunen Thoren M."/>
            <person name="Johannesson H."/>
        </authorList>
    </citation>
    <scope>NUCLEOTIDE SEQUENCE</scope>
    <source>
        <strain evidence="10">CBS 538.74</strain>
    </source>
</reference>
<dbReference type="SMART" id="SM00220">
    <property type="entry name" value="S_TKc"/>
    <property type="match status" value="1"/>
</dbReference>
<dbReference type="SUPFAM" id="SSF56112">
    <property type="entry name" value="Protein kinase-like (PK-like)"/>
    <property type="match status" value="1"/>
</dbReference>
<feature type="domain" description="Protein kinase" evidence="9">
    <location>
        <begin position="56"/>
        <end position="326"/>
    </location>
</feature>
<evidence type="ECO:0000313" key="10">
    <source>
        <dbReference type="EMBL" id="KAK4158074.1"/>
    </source>
</evidence>
<reference evidence="10" key="2">
    <citation type="submission" date="2023-05" db="EMBL/GenBank/DDBJ databases">
        <authorList>
            <consortium name="Lawrence Berkeley National Laboratory"/>
            <person name="Steindorff A."/>
            <person name="Hensen N."/>
            <person name="Bonometti L."/>
            <person name="Westerberg I."/>
            <person name="Brannstrom I.O."/>
            <person name="Guillou S."/>
            <person name="Cros-Aarteil S."/>
            <person name="Calhoun S."/>
            <person name="Haridas S."/>
            <person name="Kuo A."/>
            <person name="Mondo S."/>
            <person name="Pangilinan J."/>
            <person name="Riley R."/>
            <person name="Labutti K."/>
            <person name="Andreopoulos B."/>
            <person name="Lipzen A."/>
            <person name="Chen C."/>
            <person name="Yanf M."/>
            <person name="Daum C."/>
            <person name="Ng V."/>
            <person name="Clum A."/>
            <person name="Ohm R."/>
            <person name="Martin F."/>
            <person name="Silar P."/>
            <person name="Natvig D."/>
            <person name="Lalanne C."/>
            <person name="Gautier V."/>
            <person name="Ament-Velasquez S.L."/>
            <person name="Kruys A."/>
            <person name="Hutchinson M.I."/>
            <person name="Powell A.J."/>
            <person name="Barry K."/>
            <person name="Miller A.N."/>
            <person name="Grigoriev I.V."/>
            <person name="Debuchy R."/>
            <person name="Gladieux P."/>
            <person name="Thoren M.H."/>
            <person name="Johannesson H."/>
        </authorList>
    </citation>
    <scope>NUCLEOTIDE SEQUENCE</scope>
    <source>
        <strain evidence="10">CBS 538.74</strain>
    </source>
</reference>
<keyword evidence="4 7" id="KW-0067">ATP-binding</keyword>
<feature type="region of interest" description="Disordered" evidence="8">
    <location>
        <begin position="354"/>
        <end position="388"/>
    </location>
</feature>
<dbReference type="GO" id="GO:0034045">
    <property type="term" value="C:phagophore assembly site membrane"/>
    <property type="evidence" value="ECO:0007669"/>
    <property type="project" value="UniProtKB-SubCell"/>
</dbReference>